<feature type="transmembrane region" description="Helical" evidence="8">
    <location>
        <begin position="62"/>
        <end position="83"/>
    </location>
</feature>
<evidence type="ECO:0000256" key="5">
    <source>
        <dbReference type="ARBA" id="ARBA00022989"/>
    </source>
</evidence>
<feature type="transmembrane region" description="Helical" evidence="8">
    <location>
        <begin position="179"/>
        <end position="201"/>
    </location>
</feature>
<organism evidence="10 11">
    <name type="scientific">Desulfosarcina ovata subsp. sediminis</name>
    <dbReference type="NCBI Taxonomy" id="885957"/>
    <lineage>
        <taxon>Bacteria</taxon>
        <taxon>Pseudomonadati</taxon>
        <taxon>Thermodesulfobacteriota</taxon>
        <taxon>Desulfobacteria</taxon>
        <taxon>Desulfobacterales</taxon>
        <taxon>Desulfosarcinaceae</taxon>
        <taxon>Desulfosarcina</taxon>
    </lineage>
</organism>
<name>A0A5K7ZVR4_9BACT</name>
<feature type="transmembrane region" description="Helical" evidence="8">
    <location>
        <begin position="279"/>
        <end position="299"/>
    </location>
</feature>
<dbReference type="InterPro" id="IPR018047">
    <property type="entry name" value="Ammonium_transpt_CS"/>
</dbReference>
<dbReference type="InterPro" id="IPR024041">
    <property type="entry name" value="NH4_transpt_AmtB-like_dom"/>
</dbReference>
<keyword evidence="3 8" id="KW-0813">Transport</keyword>
<evidence type="ECO:0000313" key="11">
    <source>
        <dbReference type="Proteomes" id="UP000425960"/>
    </source>
</evidence>
<feature type="transmembrane region" description="Helical" evidence="8">
    <location>
        <begin position="405"/>
        <end position="428"/>
    </location>
</feature>
<gene>
    <name evidence="10" type="primary">amt_2</name>
    <name evidence="10" type="ORF">DSCO28_49050</name>
</gene>
<evidence type="ECO:0000256" key="4">
    <source>
        <dbReference type="ARBA" id="ARBA00022692"/>
    </source>
</evidence>
<dbReference type="InterPro" id="IPR029020">
    <property type="entry name" value="Ammonium/urea_transptr"/>
</dbReference>
<dbReference type="GO" id="GO:0008519">
    <property type="term" value="F:ammonium channel activity"/>
    <property type="evidence" value="ECO:0007669"/>
    <property type="project" value="InterPro"/>
</dbReference>
<accession>A0A5K7ZVR4</accession>
<evidence type="ECO:0000256" key="2">
    <source>
        <dbReference type="ARBA" id="ARBA00005887"/>
    </source>
</evidence>
<dbReference type="SUPFAM" id="SSF111352">
    <property type="entry name" value="Ammonium transporter"/>
    <property type="match status" value="1"/>
</dbReference>
<protein>
    <recommendedName>
        <fullName evidence="8">Ammonium transporter</fullName>
    </recommendedName>
</protein>
<evidence type="ECO:0000313" key="10">
    <source>
        <dbReference type="EMBL" id="BBO84339.1"/>
    </source>
</evidence>
<keyword evidence="4 8" id="KW-0812">Transmembrane</keyword>
<dbReference type="Pfam" id="PF00909">
    <property type="entry name" value="Ammonium_transp"/>
    <property type="match status" value="1"/>
</dbReference>
<dbReference type="EMBL" id="AP021876">
    <property type="protein sequence ID" value="BBO84339.1"/>
    <property type="molecule type" value="Genomic_DNA"/>
</dbReference>
<dbReference type="AlphaFoldDB" id="A0A5K7ZVR4"/>
<dbReference type="Gene3D" id="1.10.3430.10">
    <property type="entry name" value="Ammonium transporter AmtB like domains"/>
    <property type="match status" value="1"/>
</dbReference>
<feature type="transmembrane region" description="Helical" evidence="8">
    <location>
        <begin position="150"/>
        <end position="172"/>
    </location>
</feature>
<evidence type="ECO:0000259" key="9">
    <source>
        <dbReference type="Pfam" id="PF00909"/>
    </source>
</evidence>
<keyword evidence="6 8" id="KW-0472">Membrane</keyword>
<dbReference type="PANTHER" id="PTHR43029">
    <property type="entry name" value="AMMONIUM TRANSPORTER MEP2"/>
    <property type="match status" value="1"/>
</dbReference>
<feature type="transmembrane region" description="Helical" evidence="8">
    <location>
        <begin position="311"/>
        <end position="331"/>
    </location>
</feature>
<dbReference type="PANTHER" id="PTHR43029:SF10">
    <property type="entry name" value="AMMONIUM TRANSPORTER MEP2"/>
    <property type="match status" value="1"/>
</dbReference>
<feature type="transmembrane region" description="Helical" evidence="8">
    <location>
        <begin position="366"/>
        <end position="385"/>
    </location>
</feature>
<feature type="transmembrane region" description="Helical" evidence="8">
    <location>
        <begin position="337"/>
        <end position="354"/>
    </location>
</feature>
<dbReference type="KEGG" id="dov:DSCO28_49050"/>
<dbReference type="GO" id="GO:0005886">
    <property type="term" value="C:plasma membrane"/>
    <property type="evidence" value="ECO:0007669"/>
    <property type="project" value="UniProtKB-SubCell"/>
</dbReference>
<sequence>MKIRNMAEQTRIEEIQRYKVQRRKKQEENDKMRLKSVWLTLTFGLIATPAFAEDVLNTGDTAWMIVSTALVMMMTPAGLALFYGGMSRYKNLLNTLAMTFVSYCLASIIWMMWGYTLAFGTSNGGIIGGFDHFFMAGIGVNSLSGTIPTFVFALFQMTFAGITVALVLGSIVDRMKFSAWIVFTILWVTFIYCPIAHWVWGGGWMGEMGALDFAGGNVVHINAGVAGLVLSLVLGKRIGYGKEAMFPSSIALTALGAALLWFGWFGFNAGSQLAADGVAASAFLVTNTSAATAALVWMFCEWIVTGKPTVLGIASGVVAGLVAITPAAGFVNLPASLIIGLVSGCLGYFFVAVVKHKIGYDDSLDAFGVHGMCGLWGALATGLFANPAINEGAVGLFYGNPGQLWTQVVSIVATAVFTAVGTLIIIFITKAVTGGLRVEQDDEVMGLDNALHGERGFEIA</sequence>
<evidence type="ECO:0000256" key="8">
    <source>
        <dbReference type="RuleBase" id="RU362002"/>
    </source>
</evidence>
<dbReference type="NCBIfam" id="TIGR00836">
    <property type="entry name" value="amt"/>
    <property type="match status" value="1"/>
</dbReference>
<comment type="subcellular location">
    <subcellularLocation>
        <location evidence="8">Cell membrane</location>
        <topology evidence="8">Multi-pass membrane protein</topology>
    </subcellularLocation>
    <subcellularLocation>
        <location evidence="1">Membrane</location>
        <topology evidence="1">Multi-pass membrane protein</topology>
    </subcellularLocation>
</comment>
<dbReference type="Proteomes" id="UP000425960">
    <property type="component" value="Chromosome"/>
</dbReference>
<feature type="transmembrane region" description="Helical" evidence="8">
    <location>
        <begin position="246"/>
        <end position="267"/>
    </location>
</feature>
<dbReference type="InterPro" id="IPR001905">
    <property type="entry name" value="Ammonium_transpt"/>
</dbReference>
<proteinExistence type="inferred from homology"/>
<evidence type="ECO:0000256" key="1">
    <source>
        <dbReference type="ARBA" id="ARBA00004141"/>
    </source>
</evidence>
<evidence type="ECO:0000256" key="7">
    <source>
        <dbReference type="ARBA" id="ARBA00023177"/>
    </source>
</evidence>
<evidence type="ECO:0000256" key="3">
    <source>
        <dbReference type="ARBA" id="ARBA00022448"/>
    </source>
</evidence>
<comment type="similarity">
    <text evidence="2 8">Belongs to the ammonia transporter channel (TC 1.A.11.2) family.</text>
</comment>
<feature type="domain" description="Ammonium transporter AmtB-like" evidence="9">
    <location>
        <begin position="62"/>
        <end position="456"/>
    </location>
</feature>
<feature type="transmembrane region" description="Helical" evidence="8">
    <location>
        <begin position="213"/>
        <end position="234"/>
    </location>
</feature>
<keyword evidence="7 8" id="KW-0924">Ammonia transport</keyword>
<keyword evidence="5 8" id="KW-1133">Transmembrane helix</keyword>
<evidence type="ECO:0000256" key="6">
    <source>
        <dbReference type="ARBA" id="ARBA00023136"/>
    </source>
</evidence>
<dbReference type="PROSITE" id="PS01219">
    <property type="entry name" value="AMMONIUM_TRANSP"/>
    <property type="match status" value="1"/>
</dbReference>
<feature type="transmembrane region" description="Helical" evidence="8">
    <location>
        <begin position="95"/>
        <end position="113"/>
    </location>
</feature>
<reference evidence="10 11" key="1">
    <citation type="submission" date="2019-11" db="EMBL/GenBank/DDBJ databases">
        <title>Comparative genomics of hydrocarbon-degrading Desulfosarcina strains.</title>
        <authorList>
            <person name="Watanabe M."/>
            <person name="Kojima H."/>
            <person name="Fukui M."/>
        </authorList>
    </citation>
    <scope>NUCLEOTIDE SEQUENCE [LARGE SCALE GENOMIC DNA]</scope>
    <source>
        <strain evidence="10 11">28bB2T</strain>
    </source>
</reference>